<gene>
    <name evidence="1" type="ORF">ACET3X_008883</name>
</gene>
<evidence type="ECO:0000313" key="2">
    <source>
        <dbReference type="Proteomes" id="UP001578633"/>
    </source>
</evidence>
<protein>
    <submittedName>
        <fullName evidence="1">Uncharacterized protein</fullName>
    </submittedName>
</protein>
<evidence type="ECO:0000313" key="1">
    <source>
        <dbReference type="EMBL" id="KAL1792376.1"/>
    </source>
</evidence>
<dbReference type="EMBL" id="JBHGVX010000009">
    <property type="protein sequence ID" value="KAL1792376.1"/>
    <property type="molecule type" value="Genomic_DNA"/>
</dbReference>
<organism evidence="1 2">
    <name type="scientific">Alternaria dauci</name>
    <dbReference type="NCBI Taxonomy" id="48095"/>
    <lineage>
        <taxon>Eukaryota</taxon>
        <taxon>Fungi</taxon>
        <taxon>Dikarya</taxon>
        <taxon>Ascomycota</taxon>
        <taxon>Pezizomycotina</taxon>
        <taxon>Dothideomycetes</taxon>
        <taxon>Pleosporomycetidae</taxon>
        <taxon>Pleosporales</taxon>
        <taxon>Pleosporineae</taxon>
        <taxon>Pleosporaceae</taxon>
        <taxon>Alternaria</taxon>
        <taxon>Alternaria sect. Porri</taxon>
    </lineage>
</organism>
<comment type="caution">
    <text evidence="1">The sequence shown here is derived from an EMBL/GenBank/DDBJ whole genome shotgun (WGS) entry which is preliminary data.</text>
</comment>
<proteinExistence type="predicted"/>
<keyword evidence="2" id="KW-1185">Reference proteome</keyword>
<dbReference type="RefSeq" id="XP_069302960.1">
    <property type="nucleotide sequence ID" value="XM_069455017.1"/>
</dbReference>
<reference evidence="1 2" key="1">
    <citation type="submission" date="2024-09" db="EMBL/GenBank/DDBJ databases">
        <title>T2T genomes of carrot and Alternaria dauci and their utility for understanding host-pathogen interaction during carrot leaf blight disease.</title>
        <authorList>
            <person name="Liu W."/>
            <person name="Xu S."/>
            <person name="Ou C."/>
            <person name="Liu X."/>
            <person name="Zhuang F."/>
            <person name="Deng X.W."/>
        </authorList>
    </citation>
    <scope>NUCLEOTIDE SEQUENCE [LARGE SCALE GENOMIC DNA]</scope>
    <source>
        <strain evidence="1 2">A2016</strain>
    </source>
</reference>
<name>A0ABR3U7E7_9PLEO</name>
<accession>A0ABR3U7E7</accession>
<sequence>MQAFAFGAYRESHVPAPAFENSPCLTSQVLQCAAALPSLGLLVPMPPTQLPHQAPRTNSTLFPILPLVKNPLLNLIIRNIGGMWSLQTQKDTVSLSSR</sequence>
<dbReference type="Proteomes" id="UP001578633">
    <property type="component" value="Chromosome 9"/>
</dbReference>
<dbReference type="GeneID" id="96089205"/>